<accession>A0A6I8LM54</accession>
<dbReference type="EMBL" id="CABVGP010000001">
    <property type="protein sequence ID" value="VVJ18834.1"/>
    <property type="molecule type" value="Genomic_DNA"/>
</dbReference>
<name>A0A6I8LM54_9PSEU</name>
<sequence length="116" mass="12391">MQHPFRPRLGGPWRVATPRGRPDPADAGRIPRRRAAPKGTRQVDAPPPRPLWAALRASAGPGFPGPVPPRGGGVPRRPGGGRPLADLRRAVPETRPAISAPGAATVSLPVRWPRRR</sequence>
<evidence type="ECO:0000256" key="1">
    <source>
        <dbReference type="SAM" id="MobiDB-lite"/>
    </source>
</evidence>
<protein>
    <submittedName>
        <fullName evidence="2">Uncharacterized protein</fullName>
    </submittedName>
</protein>
<gene>
    <name evidence="2" type="ORF">AA23TX_03855</name>
</gene>
<proteinExistence type="predicted"/>
<feature type="region of interest" description="Disordered" evidence="1">
    <location>
        <begin position="1"/>
        <end position="86"/>
    </location>
</feature>
<dbReference type="Proteomes" id="UP000399805">
    <property type="component" value="Unassembled WGS sequence"/>
</dbReference>
<organism evidence="2 3">
    <name type="scientific">Amycolatopsis camponoti</name>
    <dbReference type="NCBI Taxonomy" id="2606593"/>
    <lineage>
        <taxon>Bacteria</taxon>
        <taxon>Bacillati</taxon>
        <taxon>Actinomycetota</taxon>
        <taxon>Actinomycetes</taxon>
        <taxon>Pseudonocardiales</taxon>
        <taxon>Pseudonocardiaceae</taxon>
        <taxon>Amycolatopsis</taxon>
    </lineage>
</organism>
<reference evidence="2 3" key="1">
    <citation type="submission" date="2019-09" db="EMBL/GenBank/DDBJ databases">
        <authorList>
            <person name="Leyn A S."/>
        </authorList>
    </citation>
    <scope>NUCLEOTIDE SEQUENCE [LARGE SCALE GENOMIC DNA]</scope>
    <source>
        <strain evidence="2">AA231_1</strain>
    </source>
</reference>
<evidence type="ECO:0000313" key="3">
    <source>
        <dbReference type="Proteomes" id="UP000399805"/>
    </source>
</evidence>
<feature type="compositionally biased region" description="Low complexity" evidence="1">
    <location>
        <begin position="51"/>
        <end position="61"/>
    </location>
</feature>
<dbReference type="AlphaFoldDB" id="A0A6I8LM54"/>
<feature type="compositionally biased region" description="Gly residues" evidence="1">
    <location>
        <begin position="70"/>
        <end position="82"/>
    </location>
</feature>
<evidence type="ECO:0000313" key="2">
    <source>
        <dbReference type="EMBL" id="VVJ18834.1"/>
    </source>
</evidence>
<keyword evidence="3" id="KW-1185">Reference proteome</keyword>